<feature type="chain" id="PRO_5003841334" evidence="7">
    <location>
        <begin position="21"/>
        <end position="828"/>
    </location>
</feature>
<feature type="transmembrane region" description="Helical" evidence="6">
    <location>
        <begin position="471"/>
        <end position="489"/>
    </location>
</feature>
<gene>
    <name evidence="8" type="ORF">THAOC_16306</name>
</gene>
<evidence type="ECO:0000256" key="3">
    <source>
        <dbReference type="ARBA" id="ARBA00022989"/>
    </source>
</evidence>
<dbReference type="GO" id="GO:0016020">
    <property type="term" value="C:membrane"/>
    <property type="evidence" value="ECO:0007669"/>
    <property type="project" value="UniProtKB-SubCell"/>
</dbReference>
<accession>K0SPY5</accession>
<feature type="compositionally biased region" description="Basic and acidic residues" evidence="5">
    <location>
        <begin position="52"/>
        <end position="65"/>
    </location>
</feature>
<keyword evidence="4 6" id="KW-0472">Membrane</keyword>
<comment type="caution">
    <text evidence="8">The sequence shown here is derived from an EMBL/GenBank/DDBJ whole genome shotgun (WGS) entry which is preliminary data.</text>
</comment>
<comment type="subcellular location">
    <subcellularLocation>
        <location evidence="1">Membrane</location>
        <topology evidence="1">Multi-pass membrane protein</topology>
    </subcellularLocation>
</comment>
<dbReference type="GO" id="GO:0008521">
    <property type="term" value="F:acetyl-CoA transmembrane transporter activity"/>
    <property type="evidence" value="ECO:0007669"/>
    <property type="project" value="InterPro"/>
</dbReference>
<dbReference type="GO" id="GO:0035348">
    <property type="term" value="P:acetyl-CoA transmembrane transport"/>
    <property type="evidence" value="ECO:0007669"/>
    <property type="project" value="InterPro"/>
</dbReference>
<dbReference type="InterPro" id="IPR004752">
    <property type="entry name" value="AmpG_permease/AT-1"/>
</dbReference>
<keyword evidence="7" id="KW-0732">Signal</keyword>
<feature type="transmembrane region" description="Helical" evidence="6">
    <location>
        <begin position="640"/>
        <end position="658"/>
    </location>
</feature>
<feature type="transmembrane region" description="Helical" evidence="6">
    <location>
        <begin position="221"/>
        <end position="243"/>
    </location>
</feature>
<dbReference type="InterPro" id="IPR024371">
    <property type="entry name" value="AcetylCoA_trans_1-like"/>
</dbReference>
<dbReference type="OrthoDB" id="6415790at2759"/>
<feature type="transmembrane region" description="Helical" evidence="6">
    <location>
        <begin position="438"/>
        <end position="459"/>
    </location>
</feature>
<evidence type="ECO:0000313" key="8">
    <source>
        <dbReference type="EMBL" id="EJK63061.1"/>
    </source>
</evidence>
<organism evidence="8 9">
    <name type="scientific">Thalassiosira oceanica</name>
    <name type="common">Marine diatom</name>
    <dbReference type="NCBI Taxonomy" id="159749"/>
    <lineage>
        <taxon>Eukaryota</taxon>
        <taxon>Sar</taxon>
        <taxon>Stramenopiles</taxon>
        <taxon>Ochrophyta</taxon>
        <taxon>Bacillariophyta</taxon>
        <taxon>Coscinodiscophyceae</taxon>
        <taxon>Thalassiosirophycidae</taxon>
        <taxon>Thalassiosirales</taxon>
        <taxon>Thalassiosiraceae</taxon>
        <taxon>Thalassiosira</taxon>
    </lineage>
</organism>
<dbReference type="OMA" id="RRKSWIM"/>
<evidence type="ECO:0000256" key="1">
    <source>
        <dbReference type="ARBA" id="ARBA00004141"/>
    </source>
</evidence>
<name>K0SPY5_THAOC</name>
<keyword evidence="3 6" id="KW-1133">Transmembrane helix</keyword>
<dbReference type="PANTHER" id="PTHR12778">
    <property type="entry name" value="SOLUTE CARRIER FAMILY 33 ACETYL-COA TRANSPORTER -RELATED"/>
    <property type="match status" value="1"/>
</dbReference>
<proteinExistence type="predicted"/>
<dbReference type="AlphaFoldDB" id="K0SPY5"/>
<evidence type="ECO:0000256" key="4">
    <source>
        <dbReference type="ARBA" id="ARBA00023136"/>
    </source>
</evidence>
<evidence type="ECO:0000313" key="9">
    <source>
        <dbReference type="Proteomes" id="UP000266841"/>
    </source>
</evidence>
<protein>
    <submittedName>
        <fullName evidence="8">Uncharacterized protein</fullName>
    </submittedName>
</protein>
<feature type="region of interest" description="Disordered" evidence="5">
    <location>
        <begin position="349"/>
        <end position="374"/>
    </location>
</feature>
<feature type="transmembrane region" description="Helical" evidence="6">
    <location>
        <begin position="395"/>
        <end position="413"/>
    </location>
</feature>
<keyword evidence="9" id="KW-1185">Reference proteome</keyword>
<dbReference type="EMBL" id="AGNL01018462">
    <property type="protein sequence ID" value="EJK63061.1"/>
    <property type="molecule type" value="Genomic_DNA"/>
</dbReference>
<feature type="transmembrane region" description="Helical" evidence="6">
    <location>
        <begin position="599"/>
        <end position="620"/>
    </location>
</feature>
<feature type="signal peptide" evidence="7">
    <location>
        <begin position="1"/>
        <end position="20"/>
    </location>
</feature>
<dbReference type="Pfam" id="PF13000">
    <property type="entry name" value="Acatn"/>
    <property type="match status" value="2"/>
</dbReference>
<feature type="transmembrane region" description="Helical" evidence="6">
    <location>
        <begin position="295"/>
        <end position="323"/>
    </location>
</feature>
<feature type="region of interest" description="Disordered" evidence="5">
    <location>
        <begin position="680"/>
        <end position="704"/>
    </location>
</feature>
<dbReference type="PANTHER" id="PTHR12778:SF9">
    <property type="entry name" value="ACETYL-COENZYME A TRANSPORTER 1"/>
    <property type="match status" value="1"/>
</dbReference>
<evidence type="ECO:0000256" key="5">
    <source>
        <dbReference type="SAM" id="MobiDB-lite"/>
    </source>
</evidence>
<reference evidence="8 9" key="1">
    <citation type="journal article" date="2012" name="Genome Biol.">
        <title>Genome and low-iron response of an oceanic diatom adapted to chronic iron limitation.</title>
        <authorList>
            <person name="Lommer M."/>
            <person name="Specht M."/>
            <person name="Roy A.S."/>
            <person name="Kraemer L."/>
            <person name="Andreson R."/>
            <person name="Gutowska M.A."/>
            <person name="Wolf J."/>
            <person name="Bergner S.V."/>
            <person name="Schilhabel M.B."/>
            <person name="Klostermeier U.C."/>
            <person name="Beiko R.G."/>
            <person name="Rosenstiel P."/>
            <person name="Hippler M."/>
            <person name="Laroche J."/>
        </authorList>
    </citation>
    <scope>NUCLEOTIDE SEQUENCE [LARGE SCALE GENOMIC DNA]</scope>
    <source>
        <strain evidence="8 9">CCMP1005</strain>
    </source>
</reference>
<evidence type="ECO:0000256" key="2">
    <source>
        <dbReference type="ARBA" id="ARBA00022692"/>
    </source>
</evidence>
<feature type="transmembrane region" description="Helical" evidence="6">
    <location>
        <begin position="255"/>
        <end position="275"/>
    </location>
</feature>
<evidence type="ECO:0000256" key="7">
    <source>
        <dbReference type="SAM" id="SignalP"/>
    </source>
</evidence>
<keyword evidence="2 6" id="KW-0812">Transmembrane</keyword>
<dbReference type="eggNOG" id="KOG3574">
    <property type="taxonomic scope" value="Eukaryota"/>
</dbReference>
<dbReference type="Proteomes" id="UP000266841">
    <property type="component" value="Unassembled WGS sequence"/>
</dbReference>
<sequence>MMALRGFAWLTLLTLRQVRSRQLVQWTVLQQCPRDAEEEDANRTVCRPAVHGQDRPRRRDRRGGGEDAGGPPAALPPAPDHDDRLNYALLLALYTLQGIPMGLSASIPFLIQQRVQALAASAHAAGSGAAAALDAASGSGGADHPHSLAELTKTALKLLWAPIVDAVFSKRFGRRKSWLVPVQLVAGAVMVGGSDYVEQELGLDGAGADAGAGMNVRGVTAFFFALYFLMATQDIAVDGWALTMLSRKNRGKGPICNSIGQNIGYFLSYVGFLALNDAESSENLWRPLLGLKSRPGVGLVSLGGFVKFMGGVMLVLTVFVGLFKKEVDMTIEGGDCCTISTDCIGGGGANGRSNEDTEALLKPTSKDDDDDDDEEHEIDAYEIGIAETYRRLWSVVKLPAVQSLILILLTYRLPCALSDNVKFLKAVEFGLSKQTTALLSPTIVLPLGIIVPVVATKIWHGRPLRQFMVAYRLRVTFVALVDALMLLAVRSFLGGGSVAGLGPGSSRAVFWALLIASTAFQATVNSMQFNSQMTFFASRVSSLAPSRNGNVRLTSFRCLRVQLSWLVDRAFSPFSQPYTARAQVDPRIGGSYMTLLNTFANLGGTWPSSFIMMAIGHYTVPPDCSVGDDGAEVCVGGRDAYFPIQVVLSTLGCLWIYFMGKRVQHISELPDDAWRTHIGDKDDDDGEMQELAKKSNGSPCTGRRDARGYLDLLQGRPHSKNNPSLTGELAPQAQINYLQVDQPQGRHDACPEGGWLPLAFHCYAMKVSCPSSSAHTGPGRLSSCRVFCRPSGPKFKPKSATYKWTNPKADMMHVRRATGFHLPFIAMP</sequence>
<feature type="region of interest" description="Disordered" evidence="5">
    <location>
        <begin position="37"/>
        <end position="80"/>
    </location>
</feature>
<evidence type="ECO:0000256" key="6">
    <source>
        <dbReference type="SAM" id="Phobius"/>
    </source>
</evidence>
<feature type="transmembrane region" description="Helical" evidence="6">
    <location>
        <begin position="509"/>
        <end position="529"/>
    </location>
</feature>